<keyword evidence="2" id="KW-1185">Reference proteome</keyword>
<dbReference type="SUPFAM" id="SSF50475">
    <property type="entry name" value="FMN-binding split barrel"/>
    <property type="match status" value="1"/>
</dbReference>
<gene>
    <name evidence="1" type="ORF">IJ22_48740</name>
</gene>
<reference evidence="2" key="1">
    <citation type="submission" date="2015-12" db="EMBL/GenBank/DDBJ databases">
        <title>Complete genome sequences of two moderately thermophilic Paenibacillus species.</title>
        <authorList>
            <person name="Butler R.III."/>
            <person name="Wang J."/>
            <person name="Stark B.C."/>
            <person name="Pombert J.-F."/>
        </authorList>
    </citation>
    <scope>NUCLEOTIDE SEQUENCE [LARGE SCALE GENOMIC DNA]</scope>
    <source>
        <strain evidence="2">32O-Y</strain>
    </source>
</reference>
<dbReference type="PATRIC" id="fig|162209.4.peg.5146"/>
<dbReference type="InterPro" id="IPR012349">
    <property type="entry name" value="Split_barrel_FMN-bd"/>
</dbReference>
<dbReference type="NCBIfam" id="NF005232">
    <property type="entry name" value="PRK06733.1"/>
    <property type="match status" value="1"/>
</dbReference>
<dbReference type="RefSeq" id="WP_062410568.1">
    <property type="nucleotide sequence ID" value="NZ_CP013652.1"/>
</dbReference>
<proteinExistence type="predicted"/>
<dbReference type="Proteomes" id="UP000061660">
    <property type="component" value="Chromosome"/>
</dbReference>
<evidence type="ECO:0000313" key="2">
    <source>
        <dbReference type="Proteomes" id="UP000061660"/>
    </source>
</evidence>
<dbReference type="OrthoDB" id="2381603at2"/>
<accession>A0A0U2M9H2</accession>
<organism evidence="1 2">
    <name type="scientific">Paenibacillus naphthalenovorans</name>
    <dbReference type="NCBI Taxonomy" id="162209"/>
    <lineage>
        <taxon>Bacteria</taxon>
        <taxon>Bacillati</taxon>
        <taxon>Bacillota</taxon>
        <taxon>Bacilli</taxon>
        <taxon>Bacillales</taxon>
        <taxon>Paenibacillaceae</taxon>
        <taxon>Paenibacillus</taxon>
    </lineage>
</organism>
<name>A0A0U2M9H2_9BACL</name>
<dbReference type="EMBL" id="CP013652">
    <property type="protein sequence ID" value="ALS25136.1"/>
    <property type="molecule type" value="Genomic_DNA"/>
</dbReference>
<dbReference type="KEGG" id="pnp:IJ22_48740"/>
<reference evidence="1 2" key="2">
    <citation type="journal article" date="2016" name="Genome Announc.">
        <title>Complete Genome Sequences of Two Interactive Moderate Thermophiles, Paenibacillus napthalenovorans 32O-Y and Paenibacillus sp. 32O-W.</title>
        <authorList>
            <person name="Butler R.R.III."/>
            <person name="Wang J."/>
            <person name="Stark B.C."/>
            <person name="Pombert J.F."/>
        </authorList>
    </citation>
    <scope>NUCLEOTIDE SEQUENCE [LARGE SCALE GENOMIC DNA]</scope>
    <source>
        <strain evidence="1 2">32O-Y</strain>
    </source>
</reference>
<evidence type="ECO:0000313" key="1">
    <source>
        <dbReference type="EMBL" id="ALS25136.1"/>
    </source>
</evidence>
<sequence>MKTDTTLLPQAVVDQLQGEKLAFAVTTNTDNEIYSTAISWLAAVNPHLIRFAVSPKSPLIRNVNERPRMQILFSIPEQTLAVTGTARVLPDPIPDMPFPMLCVELAIDRADDIMFYGGKVTSEPKYIKTYAADLSQKLDTAVYTALRKPV</sequence>
<dbReference type="Gene3D" id="2.30.110.10">
    <property type="entry name" value="Electron Transport, Fmn-binding Protein, Chain A"/>
    <property type="match status" value="1"/>
</dbReference>
<protein>
    <submittedName>
        <fullName evidence="1">Uncharacterized protein</fullName>
    </submittedName>
</protein>
<dbReference type="STRING" id="162209.IJ22_48740"/>
<dbReference type="AlphaFoldDB" id="A0A0U2M9H2"/>